<evidence type="ECO:0000259" key="1">
    <source>
        <dbReference type="Pfam" id="PF20028"/>
    </source>
</evidence>
<feature type="domain" description="vWA-MoxR associated protein C-terminal" evidence="1">
    <location>
        <begin position="295"/>
        <end position="535"/>
    </location>
</feature>
<dbReference type="RefSeq" id="WP_002756926.1">
    <property type="nucleotide sequence ID" value="NZ_HE972660.1"/>
</dbReference>
<gene>
    <name evidence="2" type="ORF">MICAB_360013</name>
</gene>
<dbReference type="InterPro" id="IPR045450">
    <property type="entry name" value="VMAP_C"/>
</dbReference>
<dbReference type="HOGENOM" id="CLU_504145_0_0_3"/>
<proteinExistence type="predicted"/>
<evidence type="ECO:0000313" key="3">
    <source>
        <dbReference type="Proteomes" id="UP000003172"/>
    </source>
</evidence>
<comment type="caution">
    <text evidence="2">The sequence shown here is derived from an EMBL/GenBank/DDBJ whole genome shotgun (WGS) entry which is preliminary data.</text>
</comment>
<dbReference type="Proteomes" id="UP000003172">
    <property type="component" value="Unassembled WGS sequence"/>
</dbReference>
<dbReference type="Pfam" id="PF20028">
    <property type="entry name" value="VMAP-C"/>
    <property type="match status" value="1"/>
</dbReference>
<name>I4FPT2_MICAE</name>
<sequence>MLLSVPTKPSDQGFNRLIDALENCPSIQDPQKRKDIIGFLSVKGVEERSDMRSSLLGILKALSGFIDKFCDLIDGINFYEKDSVYYDSLIAVISDIAKQQQKEMSQSLKTITLFDNENIELPNNNCDEFFERLWSGICPILDEIDWKDIWQACSKIEEINKHEDDKVYIKSLCFTKNYELLKQVFLDQYKSTALIKKLAQSLALIKKLAQSLGDNERIKSWLDEANCDLKKTEILPSTKVNKNSFCLPPILLIMIERLANGENQDKWNVRGQFKFRDELSEISLSRDKKGFDCPKFEDIPRAIKAYIDYLESERQFRHKAIDELRIEVFIPIFDLHSNLDNWVIIYEEETPRSLVLNYRLFLRSRERIRKNSRIGSLKKGWERIDTFLRDNCREISKNILANEIKNTQKSNIIEIGNNKISNWKELEIFMKNCSNLWGIILKGSLFVDKFERMRFFESIFDSGIPIAVWNWDIIPSEVQFEQEFTQCLSCDNLSDRCRGLLEKTWELRTVSWGTRTETERKQYPGYYLGMLLEDPEILPEENPLQTIGAK</sequence>
<protein>
    <recommendedName>
        <fullName evidence="1">vWA-MoxR associated protein C-terminal domain-containing protein</fullName>
    </recommendedName>
</protein>
<accession>I4FPT2</accession>
<reference evidence="2 3" key="1">
    <citation type="submission" date="2012-04" db="EMBL/GenBank/DDBJ databases">
        <authorList>
            <person name="Genoscope - CEA"/>
        </authorList>
    </citation>
    <scope>NUCLEOTIDE SEQUENCE [LARGE SCALE GENOMIC DNA]</scope>
    <source>
        <strain evidence="2 3">9717</strain>
    </source>
</reference>
<dbReference type="AlphaFoldDB" id="I4FPT2"/>
<dbReference type="EMBL" id="CAII01000290">
    <property type="protein sequence ID" value="CCH97657.1"/>
    <property type="molecule type" value="Genomic_DNA"/>
</dbReference>
<evidence type="ECO:0000313" key="2">
    <source>
        <dbReference type="EMBL" id="CCH97657.1"/>
    </source>
</evidence>
<organism evidence="2 3">
    <name type="scientific">Microcystis aeruginosa PCC 9717</name>
    <dbReference type="NCBI Taxonomy" id="1160286"/>
    <lineage>
        <taxon>Bacteria</taxon>
        <taxon>Bacillati</taxon>
        <taxon>Cyanobacteriota</taxon>
        <taxon>Cyanophyceae</taxon>
        <taxon>Oscillatoriophycideae</taxon>
        <taxon>Chroococcales</taxon>
        <taxon>Microcystaceae</taxon>
        <taxon>Microcystis</taxon>
    </lineage>
</organism>